<evidence type="ECO:0000313" key="1">
    <source>
        <dbReference type="EMBL" id="EDW37919.1"/>
    </source>
</evidence>
<dbReference type="AlphaFoldDB" id="B4GM45"/>
<evidence type="ECO:0000313" key="2">
    <source>
        <dbReference type="Proteomes" id="UP000008744"/>
    </source>
</evidence>
<reference evidence="1 2" key="1">
    <citation type="journal article" date="2007" name="Nature">
        <title>Evolution of genes and genomes on the Drosophila phylogeny.</title>
        <authorList>
            <consortium name="Drosophila 12 Genomes Consortium"/>
            <person name="Clark A.G."/>
            <person name="Eisen M.B."/>
            <person name="Smith D.R."/>
            <person name="Bergman C.M."/>
            <person name="Oliver B."/>
            <person name="Markow T.A."/>
            <person name="Kaufman T.C."/>
            <person name="Kellis M."/>
            <person name="Gelbart W."/>
            <person name="Iyer V.N."/>
            <person name="Pollard D.A."/>
            <person name="Sackton T.B."/>
            <person name="Larracuente A.M."/>
            <person name="Singh N.D."/>
            <person name="Abad J.P."/>
            <person name="Abt D.N."/>
            <person name="Adryan B."/>
            <person name="Aguade M."/>
            <person name="Akashi H."/>
            <person name="Anderson W.W."/>
            <person name="Aquadro C.F."/>
            <person name="Ardell D.H."/>
            <person name="Arguello R."/>
            <person name="Artieri C.G."/>
            <person name="Barbash D.A."/>
            <person name="Barker D."/>
            <person name="Barsanti P."/>
            <person name="Batterham P."/>
            <person name="Batzoglou S."/>
            <person name="Begun D."/>
            <person name="Bhutkar A."/>
            <person name="Blanco E."/>
            <person name="Bosak S.A."/>
            <person name="Bradley R.K."/>
            <person name="Brand A.D."/>
            <person name="Brent M.R."/>
            <person name="Brooks A.N."/>
            <person name="Brown R.H."/>
            <person name="Butlin R.K."/>
            <person name="Caggese C."/>
            <person name="Calvi B.R."/>
            <person name="Bernardo de Carvalho A."/>
            <person name="Caspi A."/>
            <person name="Castrezana S."/>
            <person name="Celniker S.E."/>
            <person name="Chang J.L."/>
            <person name="Chapple C."/>
            <person name="Chatterji S."/>
            <person name="Chinwalla A."/>
            <person name="Civetta A."/>
            <person name="Clifton S.W."/>
            <person name="Comeron J.M."/>
            <person name="Costello J.C."/>
            <person name="Coyne J.A."/>
            <person name="Daub J."/>
            <person name="David R.G."/>
            <person name="Delcher A.L."/>
            <person name="Delehaunty K."/>
            <person name="Do C.B."/>
            <person name="Ebling H."/>
            <person name="Edwards K."/>
            <person name="Eickbush T."/>
            <person name="Evans J.D."/>
            <person name="Filipski A."/>
            <person name="Findeiss S."/>
            <person name="Freyhult E."/>
            <person name="Fulton L."/>
            <person name="Fulton R."/>
            <person name="Garcia A.C."/>
            <person name="Gardiner A."/>
            <person name="Garfield D.A."/>
            <person name="Garvin B.E."/>
            <person name="Gibson G."/>
            <person name="Gilbert D."/>
            <person name="Gnerre S."/>
            <person name="Godfrey J."/>
            <person name="Good R."/>
            <person name="Gotea V."/>
            <person name="Gravely B."/>
            <person name="Greenberg A.J."/>
            <person name="Griffiths-Jones S."/>
            <person name="Gross S."/>
            <person name="Guigo R."/>
            <person name="Gustafson E.A."/>
            <person name="Haerty W."/>
            <person name="Hahn M.W."/>
            <person name="Halligan D.L."/>
            <person name="Halpern A.L."/>
            <person name="Halter G.M."/>
            <person name="Han M.V."/>
            <person name="Heger A."/>
            <person name="Hillier L."/>
            <person name="Hinrichs A.S."/>
            <person name="Holmes I."/>
            <person name="Hoskins R.A."/>
            <person name="Hubisz M.J."/>
            <person name="Hultmark D."/>
            <person name="Huntley M.A."/>
            <person name="Jaffe D.B."/>
            <person name="Jagadeeshan S."/>
            <person name="Jeck W.R."/>
            <person name="Johnson J."/>
            <person name="Jones C.D."/>
            <person name="Jordan W.C."/>
            <person name="Karpen G.H."/>
            <person name="Kataoka E."/>
            <person name="Keightley P.D."/>
            <person name="Kheradpour P."/>
            <person name="Kirkness E.F."/>
            <person name="Koerich L.B."/>
            <person name="Kristiansen K."/>
            <person name="Kudrna D."/>
            <person name="Kulathinal R.J."/>
            <person name="Kumar S."/>
            <person name="Kwok R."/>
            <person name="Lander E."/>
            <person name="Langley C.H."/>
            <person name="Lapoint R."/>
            <person name="Lazzaro B.P."/>
            <person name="Lee S.J."/>
            <person name="Levesque L."/>
            <person name="Li R."/>
            <person name="Lin C.F."/>
            <person name="Lin M.F."/>
            <person name="Lindblad-Toh K."/>
            <person name="Llopart A."/>
            <person name="Long M."/>
            <person name="Low L."/>
            <person name="Lozovsky E."/>
            <person name="Lu J."/>
            <person name="Luo M."/>
            <person name="Machado C.A."/>
            <person name="Makalowski W."/>
            <person name="Marzo M."/>
            <person name="Matsuda M."/>
            <person name="Matzkin L."/>
            <person name="McAllister B."/>
            <person name="McBride C.S."/>
            <person name="McKernan B."/>
            <person name="McKernan K."/>
            <person name="Mendez-Lago M."/>
            <person name="Minx P."/>
            <person name="Mollenhauer M.U."/>
            <person name="Montooth K."/>
            <person name="Mount S.M."/>
            <person name="Mu X."/>
            <person name="Myers E."/>
            <person name="Negre B."/>
            <person name="Newfeld S."/>
            <person name="Nielsen R."/>
            <person name="Noor M.A."/>
            <person name="O'Grady P."/>
            <person name="Pachter L."/>
            <person name="Papaceit M."/>
            <person name="Parisi M.J."/>
            <person name="Parisi M."/>
            <person name="Parts L."/>
            <person name="Pedersen J.S."/>
            <person name="Pesole G."/>
            <person name="Phillippy A.M."/>
            <person name="Ponting C.P."/>
            <person name="Pop M."/>
            <person name="Porcelli D."/>
            <person name="Powell J.R."/>
            <person name="Prohaska S."/>
            <person name="Pruitt K."/>
            <person name="Puig M."/>
            <person name="Quesneville H."/>
            <person name="Ram K.R."/>
            <person name="Rand D."/>
            <person name="Rasmussen M.D."/>
            <person name="Reed L.K."/>
            <person name="Reenan R."/>
            <person name="Reily A."/>
            <person name="Remington K.A."/>
            <person name="Rieger T.T."/>
            <person name="Ritchie M.G."/>
            <person name="Robin C."/>
            <person name="Rogers Y.H."/>
            <person name="Rohde C."/>
            <person name="Rozas J."/>
            <person name="Rubenfield M.J."/>
            <person name="Ruiz A."/>
            <person name="Russo S."/>
            <person name="Salzberg S.L."/>
            <person name="Sanchez-Gracia A."/>
            <person name="Saranga D.J."/>
            <person name="Sato H."/>
            <person name="Schaeffer S.W."/>
            <person name="Schatz M.C."/>
            <person name="Schlenke T."/>
            <person name="Schwartz R."/>
            <person name="Segarra C."/>
            <person name="Singh R.S."/>
            <person name="Sirot L."/>
            <person name="Sirota M."/>
            <person name="Sisneros N.B."/>
            <person name="Smith C.D."/>
            <person name="Smith T.F."/>
            <person name="Spieth J."/>
            <person name="Stage D.E."/>
            <person name="Stark A."/>
            <person name="Stephan W."/>
            <person name="Strausberg R.L."/>
            <person name="Strempel S."/>
            <person name="Sturgill D."/>
            <person name="Sutton G."/>
            <person name="Sutton G.G."/>
            <person name="Tao W."/>
            <person name="Teichmann S."/>
            <person name="Tobari Y.N."/>
            <person name="Tomimura Y."/>
            <person name="Tsolas J.M."/>
            <person name="Valente V.L."/>
            <person name="Venter E."/>
            <person name="Venter J.C."/>
            <person name="Vicario S."/>
            <person name="Vieira F.G."/>
            <person name="Vilella A.J."/>
            <person name="Villasante A."/>
            <person name="Walenz B."/>
            <person name="Wang J."/>
            <person name="Wasserman M."/>
            <person name="Watts T."/>
            <person name="Wilson D."/>
            <person name="Wilson R.K."/>
            <person name="Wing R.A."/>
            <person name="Wolfner M.F."/>
            <person name="Wong A."/>
            <person name="Wong G.K."/>
            <person name="Wu C.I."/>
            <person name="Wu G."/>
            <person name="Yamamoto D."/>
            <person name="Yang H.P."/>
            <person name="Yang S.P."/>
            <person name="Yorke J.A."/>
            <person name="Yoshida K."/>
            <person name="Zdobnov E."/>
            <person name="Zhang P."/>
            <person name="Zhang Y."/>
            <person name="Zimin A.V."/>
            <person name="Baldwin J."/>
            <person name="Abdouelleil A."/>
            <person name="Abdulkadir J."/>
            <person name="Abebe A."/>
            <person name="Abera B."/>
            <person name="Abreu J."/>
            <person name="Acer S.C."/>
            <person name="Aftuck L."/>
            <person name="Alexander A."/>
            <person name="An P."/>
            <person name="Anderson E."/>
            <person name="Anderson S."/>
            <person name="Arachi H."/>
            <person name="Azer M."/>
            <person name="Bachantsang P."/>
            <person name="Barry A."/>
            <person name="Bayul T."/>
            <person name="Berlin A."/>
            <person name="Bessette D."/>
            <person name="Bloom T."/>
            <person name="Blye J."/>
            <person name="Boguslavskiy L."/>
            <person name="Bonnet C."/>
            <person name="Boukhgalter B."/>
            <person name="Bourzgui I."/>
            <person name="Brown A."/>
            <person name="Cahill P."/>
            <person name="Channer S."/>
            <person name="Cheshatsang Y."/>
            <person name="Chuda L."/>
            <person name="Citroen M."/>
            <person name="Collymore A."/>
            <person name="Cooke P."/>
            <person name="Costello M."/>
            <person name="D'Aco K."/>
            <person name="Daza R."/>
            <person name="De Haan G."/>
            <person name="DeGray S."/>
            <person name="DeMaso C."/>
            <person name="Dhargay N."/>
            <person name="Dooley K."/>
            <person name="Dooley E."/>
            <person name="Doricent M."/>
            <person name="Dorje P."/>
            <person name="Dorjee K."/>
            <person name="Dupes A."/>
            <person name="Elong R."/>
            <person name="Falk J."/>
            <person name="Farina A."/>
            <person name="Faro S."/>
            <person name="Ferguson D."/>
            <person name="Fisher S."/>
            <person name="Foley C.D."/>
            <person name="Franke A."/>
            <person name="Friedrich D."/>
            <person name="Gadbois L."/>
            <person name="Gearin G."/>
            <person name="Gearin C.R."/>
            <person name="Giannoukos G."/>
            <person name="Goode T."/>
            <person name="Graham J."/>
            <person name="Grandbois E."/>
            <person name="Grewal S."/>
            <person name="Gyaltsen K."/>
            <person name="Hafez N."/>
            <person name="Hagos B."/>
            <person name="Hall J."/>
            <person name="Henson C."/>
            <person name="Hollinger A."/>
            <person name="Honan T."/>
            <person name="Huard M.D."/>
            <person name="Hughes L."/>
            <person name="Hurhula B."/>
            <person name="Husby M.E."/>
            <person name="Kamat A."/>
            <person name="Kanga B."/>
            <person name="Kashin S."/>
            <person name="Khazanovich D."/>
            <person name="Kisner P."/>
            <person name="Lance K."/>
            <person name="Lara M."/>
            <person name="Lee W."/>
            <person name="Lennon N."/>
            <person name="Letendre F."/>
            <person name="LeVine R."/>
            <person name="Lipovsky A."/>
            <person name="Liu X."/>
            <person name="Liu J."/>
            <person name="Liu S."/>
            <person name="Lokyitsang T."/>
            <person name="Lokyitsang Y."/>
            <person name="Lubonja R."/>
            <person name="Lui A."/>
            <person name="MacDonald P."/>
            <person name="Magnisalis V."/>
            <person name="Maru K."/>
            <person name="Matthews C."/>
            <person name="McCusker W."/>
            <person name="McDonough S."/>
            <person name="Mehta T."/>
            <person name="Meldrim J."/>
            <person name="Meneus L."/>
            <person name="Mihai O."/>
            <person name="Mihalev A."/>
            <person name="Mihova T."/>
            <person name="Mittelman R."/>
            <person name="Mlenga V."/>
            <person name="Montmayeur A."/>
            <person name="Mulrain L."/>
            <person name="Navidi A."/>
            <person name="Naylor J."/>
            <person name="Negash T."/>
            <person name="Nguyen T."/>
            <person name="Nguyen N."/>
            <person name="Nicol R."/>
            <person name="Norbu C."/>
            <person name="Norbu N."/>
            <person name="Novod N."/>
            <person name="O'Neill B."/>
            <person name="Osman S."/>
            <person name="Markiewicz E."/>
            <person name="Oyono O.L."/>
            <person name="Patti C."/>
            <person name="Phunkhang P."/>
            <person name="Pierre F."/>
            <person name="Priest M."/>
            <person name="Raghuraman S."/>
            <person name="Rege F."/>
            <person name="Reyes R."/>
            <person name="Rise C."/>
            <person name="Rogov P."/>
            <person name="Ross K."/>
            <person name="Ryan E."/>
            <person name="Settipalli S."/>
            <person name="Shea T."/>
            <person name="Sherpa N."/>
            <person name="Shi L."/>
            <person name="Shih D."/>
            <person name="Sparrow T."/>
            <person name="Spaulding J."/>
            <person name="Stalker J."/>
            <person name="Stange-Thomann N."/>
            <person name="Stavropoulos S."/>
            <person name="Stone C."/>
            <person name="Strader C."/>
            <person name="Tesfaye S."/>
            <person name="Thomson T."/>
            <person name="Thoulutsang Y."/>
            <person name="Thoulutsang D."/>
            <person name="Topham K."/>
            <person name="Topping I."/>
            <person name="Tsamla T."/>
            <person name="Vassiliev H."/>
            <person name="Vo A."/>
            <person name="Wangchuk T."/>
            <person name="Wangdi T."/>
            <person name="Weiand M."/>
            <person name="Wilkinson J."/>
            <person name="Wilson A."/>
            <person name="Yadav S."/>
            <person name="Young G."/>
            <person name="Yu Q."/>
            <person name="Zembek L."/>
            <person name="Zhong D."/>
            <person name="Zimmer A."/>
            <person name="Zwirko Z."/>
            <person name="Jaffe D.B."/>
            <person name="Alvarez P."/>
            <person name="Brockman W."/>
            <person name="Butler J."/>
            <person name="Chin C."/>
            <person name="Gnerre S."/>
            <person name="Grabherr M."/>
            <person name="Kleber M."/>
            <person name="Mauceli E."/>
            <person name="MacCallum I."/>
        </authorList>
    </citation>
    <scope>NUCLEOTIDE SEQUENCE [LARGE SCALE GENOMIC DNA]</scope>
    <source>
        <strain evidence="2">MSH-3 / Tucson 14011-0111.49</strain>
    </source>
</reference>
<dbReference type="Proteomes" id="UP000008744">
    <property type="component" value="Unassembled WGS sequence"/>
</dbReference>
<sequence length="246" mass="28221">MLHNLRKFEIEPFVLILDEFHVKWDWHGKWKVLAIAGFNLDASNFNYLHMKLAMVEDKIMGSEEIDDSLSMVLEAIKRHGYSNRLMGIISDGCPANLLTRVSAAREYPVLWDIVHLRKILAKYRVVDRVLSPVYNFHFTAAKWRDTEFPPVRVDFQNRIAEDLTQLKHLIARVCSYPFLPFTTLNRLNSTDLELSGVAITAMVTDIISDMPMEGRRMFKLSPYKFMATLVGVSVLDTPNPDGVHPG</sequence>
<dbReference type="PhylomeDB" id="B4GM45"/>
<dbReference type="EMBL" id="CH479185">
    <property type="protein sequence ID" value="EDW37919.1"/>
    <property type="molecule type" value="Genomic_DNA"/>
</dbReference>
<gene>
    <name evidence="1" type="primary">Dper\GL12324</name>
    <name evidence="1" type="ORF">Dper_GL12324</name>
</gene>
<protein>
    <submittedName>
        <fullName evidence="1">GL12324</fullName>
    </submittedName>
</protein>
<organism evidence="2">
    <name type="scientific">Drosophila persimilis</name>
    <name type="common">Fruit fly</name>
    <dbReference type="NCBI Taxonomy" id="7234"/>
    <lineage>
        <taxon>Eukaryota</taxon>
        <taxon>Metazoa</taxon>
        <taxon>Ecdysozoa</taxon>
        <taxon>Arthropoda</taxon>
        <taxon>Hexapoda</taxon>
        <taxon>Insecta</taxon>
        <taxon>Pterygota</taxon>
        <taxon>Neoptera</taxon>
        <taxon>Endopterygota</taxon>
        <taxon>Diptera</taxon>
        <taxon>Brachycera</taxon>
        <taxon>Muscomorpha</taxon>
        <taxon>Ephydroidea</taxon>
        <taxon>Drosophilidae</taxon>
        <taxon>Drosophila</taxon>
        <taxon>Sophophora</taxon>
    </lineage>
</organism>
<name>B4GM45_DROPE</name>
<dbReference type="OMA" id="NDHEIMD"/>
<dbReference type="OrthoDB" id="10559946at2759"/>
<accession>B4GM45</accession>
<dbReference type="HOGENOM" id="CLU_085175_0_0_1"/>
<proteinExistence type="predicted"/>
<keyword evidence="2" id="KW-1185">Reference proteome</keyword>